<reference evidence="2" key="2">
    <citation type="submission" date="2020-09" db="EMBL/GenBank/DDBJ databases">
        <authorList>
            <person name="Sun Q."/>
            <person name="Ohkuma M."/>
        </authorList>
    </citation>
    <scope>NUCLEOTIDE SEQUENCE</scope>
    <source>
        <strain evidence="2">JCM 3313</strain>
    </source>
</reference>
<dbReference type="GO" id="GO:0003677">
    <property type="term" value="F:DNA binding"/>
    <property type="evidence" value="ECO:0007669"/>
    <property type="project" value="InterPro"/>
</dbReference>
<dbReference type="AlphaFoldDB" id="A0A918ECE2"/>
<dbReference type="InterPro" id="IPR010093">
    <property type="entry name" value="SinI_DNA-bd"/>
</dbReference>
<dbReference type="Proteomes" id="UP000639606">
    <property type="component" value="Unassembled WGS sequence"/>
</dbReference>
<protein>
    <recommendedName>
        <fullName evidence="1">Helix-turn-helix domain-containing protein</fullName>
    </recommendedName>
</protein>
<proteinExistence type="predicted"/>
<sequence>MASTATTTADQPRALLSVEDAARALSIGRTTMFGLIKSGAIASVQIGRLRRIPSAAIAEFTARLIAEQPAA</sequence>
<reference evidence="2" key="1">
    <citation type="journal article" date="2014" name="Int. J. Syst. Evol. Microbiol.">
        <title>Complete genome sequence of Corynebacterium casei LMG S-19264T (=DSM 44701T), isolated from a smear-ripened cheese.</title>
        <authorList>
            <consortium name="US DOE Joint Genome Institute (JGI-PGF)"/>
            <person name="Walter F."/>
            <person name="Albersmeier A."/>
            <person name="Kalinowski J."/>
            <person name="Ruckert C."/>
        </authorList>
    </citation>
    <scope>NUCLEOTIDE SEQUENCE</scope>
    <source>
        <strain evidence="2">JCM 3313</strain>
    </source>
</reference>
<gene>
    <name evidence="2" type="ORF">GCM10010185_02930</name>
</gene>
<evidence type="ECO:0000313" key="3">
    <source>
        <dbReference type="Proteomes" id="UP000639606"/>
    </source>
</evidence>
<dbReference type="EMBL" id="BMRG01000001">
    <property type="protein sequence ID" value="GGP35466.1"/>
    <property type="molecule type" value="Genomic_DNA"/>
</dbReference>
<keyword evidence="3" id="KW-1185">Reference proteome</keyword>
<organism evidence="2 3">
    <name type="scientific">Saccharothrix coeruleofusca</name>
    <dbReference type="NCBI Taxonomy" id="33919"/>
    <lineage>
        <taxon>Bacteria</taxon>
        <taxon>Bacillati</taxon>
        <taxon>Actinomycetota</taxon>
        <taxon>Actinomycetes</taxon>
        <taxon>Pseudonocardiales</taxon>
        <taxon>Pseudonocardiaceae</taxon>
        <taxon>Saccharothrix</taxon>
    </lineage>
</organism>
<evidence type="ECO:0000313" key="2">
    <source>
        <dbReference type="EMBL" id="GGP35466.1"/>
    </source>
</evidence>
<dbReference type="NCBIfam" id="TIGR01764">
    <property type="entry name" value="excise"/>
    <property type="match status" value="1"/>
</dbReference>
<dbReference type="RefSeq" id="WP_189221190.1">
    <property type="nucleotide sequence ID" value="NZ_BMRG01000001.1"/>
</dbReference>
<dbReference type="Pfam" id="PF12728">
    <property type="entry name" value="HTH_17"/>
    <property type="match status" value="1"/>
</dbReference>
<feature type="domain" description="Helix-turn-helix" evidence="1">
    <location>
        <begin position="15"/>
        <end position="62"/>
    </location>
</feature>
<accession>A0A918ECE2</accession>
<comment type="caution">
    <text evidence="2">The sequence shown here is derived from an EMBL/GenBank/DDBJ whole genome shotgun (WGS) entry which is preliminary data.</text>
</comment>
<evidence type="ECO:0000259" key="1">
    <source>
        <dbReference type="Pfam" id="PF12728"/>
    </source>
</evidence>
<dbReference type="InterPro" id="IPR041657">
    <property type="entry name" value="HTH_17"/>
</dbReference>
<name>A0A918ECE2_9PSEU</name>